<dbReference type="EMBL" id="JANFZH010000032">
    <property type="protein sequence ID" value="MCQ4840847.1"/>
    <property type="molecule type" value="Genomic_DNA"/>
</dbReference>
<gene>
    <name evidence="2" type="ORF">NE695_13110</name>
</gene>
<proteinExistence type="predicted"/>
<name>A0ABT1S1M1_9FIRM</name>
<sequence length="103" mass="12535">MEKVILELVEFDRQAQKAVRAAEERSASERARIVQEKEALSARYRERAKQTIQKLEHRKRQEAELELQKLEARYGDSMKRLEESFRQQERFWVDEIVKRCRQE</sequence>
<evidence type="ECO:0000313" key="3">
    <source>
        <dbReference type="Proteomes" id="UP001524473"/>
    </source>
</evidence>
<dbReference type="RefSeq" id="WP_066866383.1">
    <property type="nucleotide sequence ID" value="NZ_CABKVV010000014.1"/>
</dbReference>
<organism evidence="2 3">
    <name type="scientific">Neglectibacter timonensis</name>
    <dbReference type="NCBI Taxonomy" id="1776382"/>
    <lineage>
        <taxon>Bacteria</taxon>
        <taxon>Bacillati</taxon>
        <taxon>Bacillota</taxon>
        <taxon>Clostridia</taxon>
        <taxon>Eubacteriales</taxon>
        <taxon>Oscillospiraceae</taxon>
        <taxon>Neglectibacter</taxon>
    </lineage>
</organism>
<accession>A0ABT1S1M1</accession>
<protein>
    <submittedName>
        <fullName evidence="2">Uncharacterized protein</fullName>
    </submittedName>
</protein>
<feature type="coiled-coil region" evidence="1">
    <location>
        <begin position="45"/>
        <end position="80"/>
    </location>
</feature>
<evidence type="ECO:0000313" key="2">
    <source>
        <dbReference type="EMBL" id="MCQ4840847.1"/>
    </source>
</evidence>
<dbReference type="GeneID" id="90533360"/>
<keyword evidence="1" id="KW-0175">Coiled coil</keyword>
<keyword evidence="3" id="KW-1185">Reference proteome</keyword>
<reference evidence="2 3" key="1">
    <citation type="submission" date="2022-06" db="EMBL/GenBank/DDBJ databases">
        <title>Isolation of gut microbiota from human fecal samples.</title>
        <authorList>
            <person name="Pamer E.G."/>
            <person name="Barat B."/>
            <person name="Waligurski E."/>
            <person name="Medina S."/>
            <person name="Paddock L."/>
            <person name="Mostad J."/>
        </authorList>
    </citation>
    <scope>NUCLEOTIDE SEQUENCE [LARGE SCALE GENOMIC DNA]</scope>
    <source>
        <strain evidence="2 3">DFI.9.73</strain>
    </source>
</reference>
<evidence type="ECO:0000256" key="1">
    <source>
        <dbReference type="SAM" id="Coils"/>
    </source>
</evidence>
<comment type="caution">
    <text evidence="2">The sequence shown here is derived from an EMBL/GenBank/DDBJ whole genome shotgun (WGS) entry which is preliminary data.</text>
</comment>
<dbReference type="Proteomes" id="UP001524473">
    <property type="component" value="Unassembled WGS sequence"/>
</dbReference>